<feature type="compositionally biased region" description="Basic and acidic residues" evidence="1">
    <location>
        <begin position="9"/>
        <end position="20"/>
    </location>
</feature>
<proteinExistence type="predicted"/>
<feature type="domain" description="GCK" evidence="2">
    <location>
        <begin position="46"/>
        <end position="120"/>
    </location>
</feature>
<comment type="caution">
    <text evidence="3">The sequence shown here is derived from an EMBL/GenBank/DDBJ whole genome shotgun (WGS) entry which is preliminary data.</text>
</comment>
<organism evidence="3 4">
    <name type="scientific">Dunaliella salina</name>
    <name type="common">Green alga</name>
    <name type="synonym">Protococcus salinus</name>
    <dbReference type="NCBI Taxonomy" id="3046"/>
    <lineage>
        <taxon>Eukaryota</taxon>
        <taxon>Viridiplantae</taxon>
        <taxon>Chlorophyta</taxon>
        <taxon>core chlorophytes</taxon>
        <taxon>Chlorophyceae</taxon>
        <taxon>CS clade</taxon>
        <taxon>Chlamydomonadales</taxon>
        <taxon>Dunaliellaceae</taxon>
        <taxon>Dunaliella</taxon>
    </lineage>
</organism>
<dbReference type="Proteomes" id="UP000815325">
    <property type="component" value="Unassembled WGS sequence"/>
</dbReference>
<evidence type="ECO:0000256" key="1">
    <source>
        <dbReference type="SAM" id="MobiDB-lite"/>
    </source>
</evidence>
<protein>
    <recommendedName>
        <fullName evidence="2">GCK domain-containing protein</fullName>
    </recommendedName>
</protein>
<dbReference type="InterPro" id="IPR012891">
    <property type="entry name" value="GCK_dom"/>
</dbReference>
<dbReference type="PANTHER" id="PTHR34357">
    <property type="entry name" value="F7A19.14 PROTEIN-RELATED"/>
    <property type="match status" value="1"/>
</dbReference>
<reference evidence="3" key="1">
    <citation type="submission" date="2017-08" db="EMBL/GenBank/DDBJ databases">
        <authorList>
            <person name="Polle J.E."/>
            <person name="Barry K."/>
            <person name="Cushman J."/>
            <person name="Schmutz J."/>
            <person name="Tran D."/>
            <person name="Hathwaick L.T."/>
            <person name="Yim W.C."/>
            <person name="Jenkins J."/>
            <person name="Mckie-Krisberg Z.M."/>
            <person name="Prochnik S."/>
            <person name="Lindquist E."/>
            <person name="Dockter R.B."/>
            <person name="Adam C."/>
            <person name="Molina H."/>
            <person name="Bunkerborg J."/>
            <person name="Jin E."/>
            <person name="Buchheim M."/>
            <person name="Magnuson J."/>
        </authorList>
    </citation>
    <scope>NUCLEOTIDE SEQUENCE</scope>
    <source>
        <strain evidence="3">CCAP 19/18</strain>
    </source>
</reference>
<evidence type="ECO:0000313" key="4">
    <source>
        <dbReference type="Proteomes" id="UP000815325"/>
    </source>
</evidence>
<gene>
    <name evidence="3" type="ORF">DUNSADRAFT_16666</name>
</gene>
<dbReference type="Gene3D" id="1.10.287.2900">
    <property type="match status" value="1"/>
</dbReference>
<dbReference type="PROSITE" id="PS51808">
    <property type="entry name" value="CHCH"/>
    <property type="match status" value="1"/>
</dbReference>
<sequence length="126" mass="14438">MPKQAWGPTDKERIRSAEKGRRRTEYLSLKSESSAIEAEVVLSEAEGCPLCHFIEAGPCKVPHEEWVSCRKNAKEQKKDYVTECSETFRTFLQCTLEHDDYYQPFLEMLGLDKDYSSKGASWGTHA</sequence>
<feature type="region of interest" description="Disordered" evidence="1">
    <location>
        <begin position="1"/>
        <end position="20"/>
    </location>
</feature>
<evidence type="ECO:0000313" key="3">
    <source>
        <dbReference type="EMBL" id="KAF5840433.1"/>
    </source>
</evidence>
<dbReference type="EMBL" id="MU069513">
    <property type="protein sequence ID" value="KAF5840433.1"/>
    <property type="molecule type" value="Genomic_DNA"/>
</dbReference>
<evidence type="ECO:0000259" key="2">
    <source>
        <dbReference type="SMART" id="SM01227"/>
    </source>
</evidence>
<keyword evidence="4" id="KW-1185">Reference proteome</keyword>
<dbReference type="PANTHER" id="PTHR34357:SF2">
    <property type="entry name" value="F26F24.3-RELATED"/>
    <property type="match status" value="1"/>
</dbReference>
<dbReference type="Pfam" id="PF07802">
    <property type="entry name" value="GCK"/>
    <property type="match status" value="1"/>
</dbReference>
<accession>A0ABQ7H0P6</accession>
<name>A0ABQ7H0P6_DUNSA</name>
<dbReference type="SMART" id="SM01227">
    <property type="entry name" value="GCK"/>
    <property type="match status" value="1"/>
</dbReference>